<keyword evidence="4" id="KW-1185">Reference proteome</keyword>
<reference evidence="3 4" key="1">
    <citation type="journal article" date="2021" name="Sci. Rep.">
        <title>The distribution of antibiotic resistance genes in chicken gut microbiota commensals.</title>
        <authorList>
            <person name="Juricova H."/>
            <person name="Matiasovicova J."/>
            <person name="Kubasova T."/>
            <person name="Cejkova D."/>
            <person name="Rychlik I."/>
        </authorList>
    </citation>
    <scope>NUCLEOTIDE SEQUENCE [LARGE SCALE GENOMIC DNA]</scope>
    <source>
        <strain evidence="3 4">An773</strain>
    </source>
</reference>
<feature type="region of interest" description="Disordered" evidence="1">
    <location>
        <begin position="208"/>
        <end position="232"/>
    </location>
</feature>
<organism evidence="3 4">
    <name type="scientific">Faecalicatena fissicatena</name>
    <dbReference type="NCBI Taxonomy" id="290055"/>
    <lineage>
        <taxon>Bacteria</taxon>
        <taxon>Bacillati</taxon>
        <taxon>Bacillota</taxon>
        <taxon>Clostridia</taxon>
        <taxon>Lachnospirales</taxon>
        <taxon>Lachnospiraceae</taxon>
        <taxon>Faecalicatena</taxon>
    </lineage>
</organism>
<protein>
    <submittedName>
        <fullName evidence="3">DUF374 domain-containing protein</fullName>
    </submittedName>
</protein>
<evidence type="ECO:0000256" key="1">
    <source>
        <dbReference type="SAM" id="MobiDB-lite"/>
    </source>
</evidence>
<feature type="domain" description="DUF374" evidence="2">
    <location>
        <begin position="57"/>
        <end position="123"/>
    </location>
</feature>
<name>A0ABS2E7F5_9FIRM</name>
<evidence type="ECO:0000313" key="3">
    <source>
        <dbReference type="EMBL" id="MBM6737563.1"/>
    </source>
</evidence>
<dbReference type="Proteomes" id="UP000716906">
    <property type="component" value="Unassembled WGS sequence"/>
</dbReference>
<accession>A0ABS2E7F5</accession>
<gene>
    <name evidence="3" type="ORF">H7U36_05495</name>
</gene>
<evidence type="ECO:0000313" key="4">
    <source>
        <dbReference type="Proteomes" id="UP000716906"/>
    </source>
</evidence>
<comment type="caution">
    <text evidence="3">The sequence shown here is derived from an EMBL/GenBank/DDBJ whole genome shotgun (WGS) entry which is preliminary data.</text>
</comment>
<dbReference type="EMBL" id="JACLYY010000004">
    <property type="protein sequence ID" value="MBM6737563.1"/>
    <property type="molecule type" value="Genomic_DNA"/>
</dbReference>
<feature type="compositionally biased region" description="Polar residues" evidence="1">
    <location>
        <begin position="215"/>
        <end position="232"/>
    </location>
</feature>
<proteinExistence type="predicted"/>
<sequence>MGRSLLQSLFLTYLRVLRRTLRMEWVEDQVGPGRQIFGFWHEDSFCMNLVLEQVAGRTKPVHVIVTADTRGDYIERMVESCGGHALRVADGRASFGKLKEILEELRGRDTSLAVALDGPLGPRHEPKGLAFYFAELLGAEFTGFTLRYSACIRLWRRWDKYAIPLPFSKVTVRAHGYGRVTRKNMPALPAAPRDKNPDFLSGEGSSILGGEKQKIQTAGGNYGNQSYLDRGR</sequence>
<evidence type="ECO:0000259" key="2">
    <source>
        <dbReference type="Pfam" id="PF04028"/>
    </source>
</evidence>
<dbReference type="Pfam" id="PF04028">
    <property type="entry name" value="DUF374"/>
    <property type="match status" value="1"/>
</dbReference>
<dbReference type="InterPro" id="IPR007172">
    <property type="entry name" value="DUF374"/>
</dbReference>